<reference evidence="1" key="1">
    <citation type="journal article" date="2015" name="Nature">
        <title>Complex archaea that bridge the gap between prokaryotes and eukaryotes.</title>
        <authorList>
            <person name="Spang A."/>
            <person name="Saw J.H."/>
            <person name="Jorgensen S.L."/>
            <person name="Zaremba-Niedzwiedzka K."/>
            <person name="Martijn J."/>
            <person name="Lind A.E."/>
            <person name="van Eijk R."/>
            <person name="Schleper C."/>
            <person name="Guy L."/>
            <person name="Ettema T.J."/>
        </authorList>
    </citation>
    <scope>NUCLEOTIDE SEQUENCE</scope>
</reference>
<name>A0A0F9F3G5_9ZZZZ</name>
<protein>
    <submittedName>
        <fullName evidence="1">Uncharacterized protein</fullName>
    </submittedName>
</protein>
<dbReference type="EMBL" id="LAZR01032136">
    <property type="protein sequence ID" value="KKL51760.1"/>
    <property type="molecule type" value="Genomic_DNA"/>
</dbReference>
<comment type="caution">
    <text evidence="1">The sequence shown here is derived from an EMBL/GenBank/DDBJ whole genome shotgun (WGS) entry which is preliminary data.</text>
</comment>
<dbReference type="AlphaFoldDB" id="A0A0F9F3G5"/>
<organism evidence="1">
    <name type="scientific">marine sediment metagenome</name>
    <dbReference type="NCBI Taxonomy" id="412755"/>
    <lineage>
        <taxon>unclassified sequences</taxon>
        <taxon>metagenomes</taxon>
        <taxon>ecological metagenomes</taxon>
    </lineage>
</organism>
<gene>
    <name evidence="1" type="ORF">LCGC14_2292260</name>
</gene>
<accession>A0A0F9F3G5</accession>
<proteinExistence type="predicted"/>
<sequence length="34" mass="3759">MELGFTITSSDGSFPKLTQHEVLFNDLTEEDISG</sequence>
<evidence type="ECO:0000313" key="1">
    <source>
        <dbReference type="EMBL" id="KKL51760.1"/>
    </source>
</evidence>